<dbReference type="InterPro" id="IPR036388">
    <property type="entry name" value="WH-like_DNA-bd_sf"/>
</dbReference>
<dbReference type="InterPro" id="IPR007627">
    <property type="entry name" value="RNA_pol_sigma70_r2"/>
</dbReference>
<dbReference type="InterPro" id="IPR013249">
    <property type="entry name" value="RNA_pol_sigma70_r4_t2"/>
</dbReference>
<dbReference type="AlphaFoldDB" id="A0A6N7Y2Q9"/>
<evidence type="ECO:0000256" key="2">
    <source>
        <dbReference type="ARBA" id="ARBA00023015"/>
    </source>
</evidence>
<dbReference type="InterPro" id="IPR013324">
    <property type="entry name" value="RNA_pol_sigma_r3/r4-like"/>
</dbReference>
<proteinExistence type="inferred from homology"/>
<dbReference type="SUPFAM" id="SSF88659">
    <property type="entry name" value="Sigma3 and sigma4 domains of RNA polymerase sigma factors"/>
    <property type="match status" value="1"/>
</dbReference>
<dbReference type="Gene3D" id="1.10.10.10">
    <property type="entry name" value="Winged helix-like DNA-binding domain superfamily/Winged helix DNA-binding domain"/>
    <property type="match status" value="1"/>
</dbReference>
<accession>A0A6N7Y2Q9</accession>
<dbReference type="InterPro" id="IPR013325">
    <property type="entry name" value="RNA_pol_sigma_r2"/>
</dbReference>
<dbReference type="EMBL" id="VUNQ01000053">
    <property type="protein sequence ID" value="MSU03065.1"/>
    <property type="molecule type" value="Genomic_DNA"/>
</dbReference>
<dbReference type="InterPro" id="IPR014284">
    <property type="entry name" value="RNA_pol_sigma-70_dom"/>
</dbReference>
<evidence type="ECO:0000259" key="5">
    <source>
        <dbReference type="Pfam" id="PF04542"/>
    </source>
</evidence>
<dbReference type="InterPro" id="IPR039425">
    <property type="entry name" value="RNA_pol_sigma-70-like"/>
</dbReference>
<dbReference type="GO" id="GO:0003677">
    <property type="term" value="F:DNA binding"/>
    <property type="evidence" value="ECO:0007669"/>
    <property type="project" value="InterPro"/>
</dbReference>
<keyword evidence="2" id="KW-0805">Transcription regulation</keyword>
<name>A0A6N7Y2Q9_9FIRM</name>
<keyword evidence="4" id="KW-0804">Transcription</keyword>
<evidence type="ECO:0000256" key="3">
    <source>
        <dbReference type="ARBA" id="ARBA00023082"/>
    </source>
</evidence>
<dbReference type="CDD" id="cd06171">
    <property type="entry name" value="Sigma70_r4"/>
    <property type="match status" value="1"/>
</dbReference>
<evidence type="ECO:0000259" key="6">
    <source>
        <dbReference type="Pfam" id="PF08281"/>
    </source>
</evidence>
<protein>
    <submittedName>
        <fullName evidence="7">Sigma-70 family RNA polymerase sigma factor</fullName>
    </submittedName>
</protein>
<dbReference type="NCBIfam" id="TIGR02937">
    <property type="entry name" value="sigma70-ECF"/>
    <property type="match status" value="1"/>
</dbReference>
<organism evidence="7 8">
    <name type="scientific">Tissierella pigra</name>
    <dbReference type="NCBI Taxonomy" id="2607614"/>
    <lineage>
        <taxon>Bacteria</taxon>
        <taxon>Bacillati</taxon>
        <taxon>Bacillota</taxon>
        <taxon>Tissierellia</taxon>
        <taxon>Tissierellales</taxon>
        <taxon>Tissierellaceae</taxon>
        <taxon>Tissierella</taxon>
    </lineage>
</organism>
<sequence length="166" mass="19893">MDEDSIDEQITNYVIENKESHYRLVYTYVRNIEDALDIIQESIYKAFLFKGSLKNIDYIKTWYYRILVNTSLDFLRKRKRLVVVDDETLSGFDLGKMDMYEDIDLNTAIKELPEDYRIIIILRYFEDLKIGEIAEILNLNLNTVKTRLYKGLEKLRIKINDEDQEE</sequence>
<dbReference type="PANTHER" id="PTHR43133">
    <property type="entry name" value="RNA POLYMERASE ECF-TYPE SIGMA FACTO"/>
    <property type="match status" value="1"/>
</dbReference>
<evidence type="ECO:0000256" key="1">
    <source>
        <dbReference type="ARBA" id="ARBA00010641"/>
    </source>
</evidence>
<keyword evidence="3" id="KW-0731">Sigma factor</keyword>
<feature type="domain" description="RNA polymerase sigma-70 region 2" evidence="5">
    <location>
        <begin position="22"/>
        <end position="80"/>
    </location>
</feature>
<dbReference type="PANTHER" id="PTHR43133:SF60">
    <property type="entry name" value="RNA POLYMERASE SIGMA FACTOR SIGV"/>
    <property type="match status" value="1"/>
</dbReference>
<dbReference type="Proteomes" id="UP000469523">
    <property type="component" value="Unassembled WGS sequence"/>
</dbReference>
<gene>
    <name evidence="7" type="ORF">FYJ83_16510</name>
</gene>
<comment type="similarity">
    <text evidence="1">Belongs to the sigma-70 factor family. ECF subfamily.</text>
</comment>
<dbReference type="Pfam" id="PF08281">
    <property type="entry name" value="Sigma70_r4_2"/>
    <property type="match status" value="1"/>
</dbReference>
<dbReference type="GO" id="GO:0006352">
    <property type="term" value="P:DNA-templated transcription initiation"/>
    <property type="evidence" value="ECO:0007669"/>
    <property type="project" value="InterPro"/>
</dbReference>
<dbReference type="Pfam" id="PF04542">
    <property type="entry name" value="Sigma70_r2"/>
    <property type="match status" value="1"/>
</dbReference>
<dbReference type="GO" id="GO:0016987">
    <property type="term" value="F:sigma factor activity"/>
    <property type="evidence" value="ECO:0007669"/>
    <property type="project" value="UniProtKB-KW"/>
</dbReference>
<keyword evidence="8" id="KW-1185">Reference proteome</keyword>
<dbReference type="RefSeq" id="WP_154442493.1">
    <property type="nucleotide sequence ID" value="NZ_JAHLPJ010000001.1"/>
</dbReference>
<evidence type="ECO:0000313" key="8">
    <source>
        <dbReference type="Proteomes" id="UP000469523"/>
    </source>
</evidence>
<evidence type="ECO:0000256" key="4">
    <source>
        <dbReference type="ARBA" id="ARBA00023163"/>
    </source>
</evidence>
<dbReference type="Gene3D" id="1.10.1740.10">
    <property type="match status" value="1"/>
</dbReference>
<reference evidence="7 8" key="1">
    <citation type="submission" date="2019-09" db="EMBL/GenBank/DDBJ databases">
        <title>In-depth cultivation of the pig gut microbiome towards novel bacterial diversity and tailored functional studies.</title>
        <authorList>
            <person name="Wylensek D."/>
            <person name="Hitch T.C.A."/>
            <person name="Clavel T."/>
        </authorList>
    </citation>
    <scope>NUCLEOTIDE SEQUENCE [LARGE SCALE GENOMIC DNA]</scope>
    <source>
        <strain evidence="7 8">WCA3-693-APC-4?</strain>
    </source>
</reference>
<comment type="caution">
    <text evidence="7">The sequence shown here is derived from an EMBL/GenBank/DDBJ whole genome shotgun (WGS) entry which is preliminary data.</text>
</comment>
<feature type="domain" description="RNA polymerase sigma factor 70 region 4 type 2" evidence="6">
    <location>
        <begin position="105"/>
        <end position="155"/>
    </location>
</feature>
<evidence type="ECO:0000313" key="7">
    <source>
        <dbReference type="EMBL" id="MSU03065.1"/>
    </source>
</evidence>
<dbReference type="SUPFAM" id="SSF88946">
    <property type="entry name" value="Sigma2 domain of RNA polymerase sigma factors"/>
    <property type="match status" value="1"/>
</dbReference>